<evidence type="ECO:0000313" key="2">
    <source>
        <dbReference type="Proteomes" id="UP001596107"/>
    </source>
</evidence>
<comment type="caution">
    <text evidence="1">The sequence shown here is derived from an EMBL/GenBank/DDBJ whole genome shotgun (WGS) entry which is preliminary data.</text>
</comment>
<dbReference type="EMBL" id="JBHSNB010000002">
    <property type="protein sequence ID" value="MFC5585481.1"/>
    <property type="molecule type" value="Genomic_DNA"/>
</dbReference>
<dbReference type="RefSeq" id="WP_223021212.1">
    <property type="nucleotide sequence ID" value="NZ_CP078143.1"/>
</dbReference>
<name>A0ABW0T7X2_9HYPH</name>
<reference evidence="2" key="1">
    <citation type="journal article" date="2019" name="Int. J. Syst. Evol. Microbiol.">
        <title>The Global Catalogue of Microorganisms (GCM) 10K type strain sequencing project: providing services to taxonomists for standard genome sequencing and annotation.</title>
        <authorList>
            <consortium name="The Broad Institute Genomics Platform"/>
            <consortium name="The Broad Institute Genome Sequencing Center for Infectious Disease"/>
            <person name="Wu L."/>
            <person name="Ma J."/>
        </authorList>
    </citation>
    <scope>NUCLEOTIDE SEQUENCE [LARGE SCALE GENOMIC DNA]</scope>
    <source>
        <strain evidence="2">JCM 3366</strain>
    </source>
</reference>
<proteinExistence type="predicted"/>
<sequence>MSGNSAQASKPQCLAGLARNGLFAVSLVAALPVAAQVPCPPPPETSMDSCLAGAWIGSNNAVEQLTEAFTRMGMADLVSDMTAGVPNILAIRIYEDGFFSTIPFNRSLELQEVDDHTGDLIITQFDLRANTQTGQMWTADSRLKFCSSGGDVLFGATMSSPDGTTSTTMPVPGGGAFIPQITYSCSGTSFSMSVALPQPIGNVDYFLTRVDPARFPDELSDLLRPEDE</sequence>
<evidence type="ECO:0000313" key="1">
    <source>
        <dbReference type="EMBL" id="MFC5585481.1"/>
    </source>
</evidence>
<keyword evidence="2" id="KW-1185">Reference proteome</keyword>
<accession>A0ABW0T7X2</accession>
<gene>
    <name evidence="1" type="ORF">ACFPOD_10180</name>
</gene>
<dbReference type="Proteomes" id="UP001596107">
    <property type="component" value="Unassembled WGS sequence"/>
</dbReference>
<organism evidence="1 2">
    <name type="scientific">Nitratireductor kimnyeongensis</name>
    <dbReference type="NCBI Taxonomy" id="430679"/>
    <lineage>
        <taxon>Bacteria</taxon>
        <taxon>Pseudomonadati</taxon>
        <taxon>Pseudomonadota</taxon>
        <taxon>Alphaproteobacteria</taxon>
        <taxon>Hyphomicrobiales</taxon>
        <taxon>Phyllobacteriaceae</taxon>
        <taxon>Nitratireductor</taxon>
    </lineage>
</organism>
<protein>
    <submittedName>
        <fullName evidence="1">Uncharacterized protein</fullName>
    </submittedName>
</protein>